<comment type="caution">
    <text evidence="2">The sequence shown here is derived from an EMBL/GenBank/DDBJ whole genome shotgun (WGS) entry which is preliminary data.</text>
</comment>
<dbReference type="Proteomes" id="UP000620262">
    <property type="component" value="Unassembled WGS sequence"/>
</dbReference>
<keyword evidence="1" id="KW-0732">Signal</keyword>
<feature type="signal peptide" evidence="1">
    <location>
        <begin position="1"/>
        <end position="32"/>
    </location>
</feature>
<evidence type="ECO:0008006" key="4">
    <source>
        <dbReference type="Google" id="ProtNLM"/>
    </source>
</evidence>
<dbReference type="RefSeq" id="WP_210332127.1">
    <property type="nucleotide sequence ID" value="NZ_BAAAVL010000003.1"/>
</dbReference>
<dbReference type="EMBL" id="JADBEC010000001">
    <property type="protein sequence ID" value="MBE1503084.1"/>
    <property type="molecule type" value="Genomic_DNA"/>
</dbReference>
<protein>
    <recommendedName>
        <fullName evidence="4">Lipoprotein</fullName>
    </recommendedName>
</protein>
<organism evidence="2 3">
    <name type="scientific">Rhizobium viscosum</name>
    <name type="common">Arthrobacter viscosus</name>
    <dbReference type="NCBI Taxonomy" id="1673"/>
    <lineage>
        <taxon>Bacteria</taxon>
        <taxon>Pseudomonadati</taxon>
        <taxon>Pseudomonadota</taxon>
        <taxon>Alphaproteobacteria</taxon>
        <taxon>Hyphomicrobiales</taxon>
        <taxon>Rhizobiaceae</taxon>
        <taxon>Rhizobium/Agrobacterium group</taxon>
        <taxon>Rhizobium</taxon>
    </lineage>
</organism>
<feature type="chain" id="PRO_5045479670" description="Lipoprotein" evidence="1">
    <location>
        <begin position="33"/>
        <end position="235"/>
    </location>
</feature>
<evidence type="ECO:0000313" key="2">
    <source>
        <dbReference type="EMBL" id="MBE1503084.1"/>
    </source>
</evidence>
<evidence type="ECO:0000256" key="1">
    <source>
        <dbReference type="SAM" id="SignalP"/>
    </source>
</evidence>
<dbReference type="PROSITE" id="PS51257">
    <property type="entry name" value="PROKAR_LIPOPROTEIN"/>
    <property type="match status" value="1"/>
</dbReference>
<reference evidence="2 3" key="1">
    <citation type="submission" date="2020-10" db="EMBL/GenBank/DDBJ databases">
        <title>Sequencing the genomes of 1000 actinobacteria strains.</title>
        <authorList>
            <person name="Klenk H.-P."/>
        </authorList>
    </citation>
    <scope>NUCLEOTIDE SEQUENCE [LARGE SCALE GENOMIC DNA]</scope>
    <source>
        <strain evidence="2 3">DSM 7307</strain>
    </source>
</reference>
<proteinExistence type="predicted"/>
<sequence>MSASIRLWCSLARGVVILLGCGMSLTSCEASADEKGVDTSRYPPSGVFANWSKAQMDEIFQSNPEQFAAGSRRLVEAGLPELKLQDTDACYSTFNISDGDGTNIVYDVDKKTFESSSGADIRYAEAWRGKCEYDAGKRLETCTSTGTSAETSVTWYPTTTSTTASCSTQWPNIRISSTARPTRSHKSRATCPATVKRRSSIPGYRPESWIELRIPAIWLPFSGQQSPIRCTYRNS</sequence>
<keyword evidence="3" id="KW-1185">Reference proteome</keyword>
<accession>A0ABR9IIS6</accession>
<evidence type="ECO:0000313" key="3">
    <source>
        <dbReference type="Proteomes" id="UP000620262"/>
    </source>
</evidence>
<name>A0ABR9IIS6_RHIVS</name>
<gene>
    <name evidence="2" type="ORF">H4W29_000265</name>
</gene>